<dbReference type="Proteomes" id="UP001458946">
    <property type="component" value="Unassembled WGS sequence"/>
</dbReference>
<sequence length="140" mass="15088">MKKVLWLAVLVSGLWGKAQAQTGNWNFPQCTESVGQVVAVLPNGTQNIQRKSDVASVNINWSTRTVFVRDRAGGVLGAAGLTAHTSGNNYVLHAYINAGKMQGQSLVGMLGSLGNNRWRARLSVITLSNTFPLISYDLIC</sequence>
<proteinExistence type="predicted"/>
<evidence type="ECO:0000256" key="1">
    <source>
        <dbReference type="SAM" id="SignalP"/>
    </source>
</evidence>
<feature type="signal peptide" evidence="1">
    <location>
        <begin position="1"/>
        <end position="20"/>
    </location>
</feature>
<keyword evidence="1" id="KW-0732">Signal</keyword>
<accession>A0ABP9VEE4</accession>
<reference evidence="2 3" key="1">
    <citation type="submission" date="2024-02" db="EMBL/GenBank/DDBJ databases">
        <title>Deinococcus xinjiangensis NBRC 107630.</title>
        <authorList>
            <person name="Ichikawa N."/>
            <person name="Katano-Makiyama Y."/>
            <person name="Hidaka K."/>
        </authorList>
    </citation>
    <scope>NUCLEOTIDE SEQUENCE [LARGE SCALE GENOMIC DNA]</scope>
    <source>
        <strain evidence="2 3">NBRC 107630</strain>
    </source>
</reference>
<dbReference type="EMBL" id="BAABRN010000037">
    <property type="protein sequence ID" value="GAA5503096.1"/>
    <property type="molecule type" value="Genomic_DNA"/>
</dbReference>
<organism evidence="2 3">
    <name type="scientific">Deinococcus xinjiangensis</name>
    <dbReference type="NCBI Taxonomy" id="457454"/>
    <lineage>
        <taxon>Bacteria</taxon>
        <taxon>Thermotogati</taxon>
        <taxon>Deinococcota</taxon>
        <taxon>Deinococci</taxon>
        <taxon>Deinococcales</taxon>
        <taxon>Deinococcaceae</taxon>
        <taxon>Deinococcus</taxon>
    </lineage>
</organism>
<evidence type="ECO:0000313" key="2">
    <source>
        <dbReference type="EMBL" id="GAA5503096.1"/>
    </source>
</evidence>
<gene>
    <name evidence="2" type="ORF">Dxin01_02845</name>
</gene>
<keyword evidence="3" id="KW-1185">Reference proteome</keyword>
<dbReference type="RefSeq" id="WP_353543067.1">
    <property type="nucleotide sequence ID" value="NZ_BAABRN010000037.1"/>
</dbReference>
<protein>
    <submittedName>
        <fullName evidence="2">Uncharacterized protein</fullName>
    </submittedName>
</protein>
<comment type="caution">
    <text evidence="2">The sequence shown here is derived from an EMBL/GenBank/DDBJ whole genome shotgun (WGS) entry which is preliminary data.</text>
</comment>
<feature type="chain" id="PRO_5046143651" evidence="1">
    <location>
        <begin position="21"/>
        <end position="140"/>
    </location>
</feature>
<evidence type="ECO:0000313" key="3">
    <source>
        <dbReference type="Proteomes" id="UP001458946"/>
    </source>
</evidence>
<name>A0ABP9VEE4_9DEIO</name>